<dbReference type="GO" id="GO:0001664">
    <property type="term" value="F:G protein-coupled receptor binding"/>
    <property type="evidence" value="ECO:0007669"/>
    <property type="project" value="TreeGrafter"/>
</dbReference>
<dbReference type="PROSITE" id="PS51882">
    <property type="entry name" value="G_ALPHA"/>
    <property type="match status" value="1"/>
</dbReference>
<dbReference type="GO" id="GO:0005834">
    <property type="term" value="C:heterotrimeric G-protein complex"/>
    <property type="evidence" value="ECO:0007669"/>
    <property type="project" value="TreeGrafter"/>
</dbReference>
<evidence type="ECO:0000256" key="2">
    <source>
        <dbReference type="ARBA" id="ARBA00022741"/>
    </source>
</evidence>
<dbReference type="SMART" id="SM00275">
    <property type="entry name" value="G_alpha"/>
    <property type="match status" value="1"/>
</dbReference>
<evidence type="ECO:0000313" key="8">
    <source>
        <dbReference type="Proteomes" id="UP001216150"/>
    </source>
</evidence>
<feature type="binding site" evidence="5">
    <location>
        <begin position="150"/>
        <end position="154"/>
    </location>
    <ligand>
        <name>GTP</name>
        <dbReference type="ChEBI" id="CHEBI:37565"/>
    </ligand>
</feature>
<dbReference type="GO" id="GO:0031683">
    <property type="term" value="F:G-protein beta/gamma-subunit complex binding"/>
    <property type="evidence" value="ECO:0007669"/>
    <property type="project" value="InterPro"/>
</dbReference>
<keyword evidence="4" id="KW-0807">Transducer</keyword>
<evidence type="ECO:0000256" key="4">
    <source>
        <dbReference type="ARBA" id="ARBA00023224"/>
    </source>
</evidence>
<comment type="caution">
    <text evidence="7">The sequence shown here is derived from an EMBL/GenBank/DDBJ whole genome shotgun (WGS) entry which is preliminary data.</text>
</comment>
<dbReference type="InterPro" id="IPR011025">
    <property type="entry name" value="GproteinA_insert"/>
</dbReference>
<organism evidence="7 8">
    <name type="scientific">Penicillium hetheringtonii</name>
    <dbReference type="NCBI Taxonomy" id="911720"/>
    <lineage>
        <taxon>Eukaryota</taxon>
        <taxon>Fungi</taxon>
        <taxon>Dikarya</taxon>
        <taxon>Ascomycota</taxon>
        <taxon>Pezizomycotina</taxon>
        <taxon>Eurotiomycetes</taxon>
        <taxon>Eurotiomycetidae</taxon>
        <taxon>Eurotiales</taxon>
        <taxon>Aspergillaceae</taxon>
        <taxon>Penicillium</taxon>
    </lineage>
</organism>
<dbReference type="GO" id="GO:0046872">
    <property type="term" value="F:metal ion binding"/>
    <property type="evidence" value="ECO:0007669"/>
    <property type="project" value="UniProtKB-KW"/>
</dbReference>
<feature type="binding site" evidence="6">
    <location>
        <position position="131"/>
    </location>
    <ligand>
        <name>Mg(2+)</name>
        <dbReference type="ChEBI" id="CHEBI:18420"/>
    </ligand>
</feature>
<dbReference type="EMBL" id="JAQJAC010000010">
    <property type="protein sequence ID" value="KAJ5568988.1"/>
    <property type="molecule type" value="Genomic_DNA"/>
</dbReference>
<dbReference type="PRINTS" id="PR00318">
    <property type="entry name" value="GPROTEINA"/>
</dbReference>
<dbReference type="AlphaFoldDB" id="A0AAD6DAB4"/>
<dbReference type="GO" id="GO:0003924">
    <property type="term" value="F:GTPase activity"/>
    <property type="evidence" value="ECO:0007669"/>
    <property type="project" value="InterPro"/>
</dbReference>
<reference evidence="7 8" key="1">
    <citation type="journal article" date="2023" name="IMA Fungus">
        <title>Comparative genomic study of the Penicillium genus elucidates a diverse pangenome and 15 lateral gene transfer events.</title>
        <authorList>
            <person name="Petersen C."/>
            <person name="Sorensen T."/>
            <person name="Nielsen M.R."/>
            <person name="Sondergaard T.E."/>
            <person name="Sorensen J.L."/>
            <person name="Fitzpatrick D.A."/>
            <person name="Frisvad J.C."/>
            <person name="Nielsen K.L."/>
        </authorList>
    </citation>
    <scope>NUCLEOTIDE SEQUENCE [LARGE SCALE GENOMIC DNA]</scope>
    <source>
        <strain evidence="7 8">IBT 29057</strain>
    </source>
</reference>
<evidence type="ECO:0000313" key="7">
    <source>
        <dbReference type="EMBL" id="KAJ5568988.1"/>
    </source>
</evidence>
<gene>
    <name evidence="7" type="ORF">N7450_011474</name>
</gene>
<keyword evidence="8" id="KW-1185">Reference proteome</keyword>
<name>A0AAD6DAB4_9EURO</name>
<evidence type="ECO:0000256" key="1">
    <source>
        <dbReference type="ARBA" id="ARBA00022723"/>
    </source>
</evidence>
<dbReference type="Proteomes" id="UP001216150">
    <property type="component" value="Unassembled WGS sequence"/>
</dbReference>
<dbReference type="PANTHER" id="PTHR10218">
    <property type="entry name" value="GTP-BINDING PROTEIN ALPHA SUBUNIT"/>
    <property type="match status" value="1"/>
</dbReference>
<evidence type="ECO:0000256" key="3">
    <source>
        <dbReference type="ARBA" id="ARBA00023134"/>
    </source>
</evidence>
<dbReference type="SUPFAM" id="SSF47895">
    <property type="entry name" value="Transducin (alpha subunit), insertion domain"/>
    <property type="match status" value="1"/>
</dbReference>
<sequence>MRIIYVNGFSDDERRQTRATILANLLDAFKILLDIMATERLDFGCERAKQSAALLAIMEPEILLIRIPLDTPFFTAMKSLWQDPGVKVAVSISRSLPFHDNLLYLYHSIDRISAPEWIPSDQDILRVRLRTTGISEIFFDMGRMIWSMIDVGGQRSERKKWIHCFEDVDYLIFVAALSGYDQCLVEDHTADKLAVSSISAHFPDINCSETDSISAAYYFVRRFHKLNKTRNRLVYSGIRKKIPLEDTLAFFPSDPLECQPRMALFHVALTANHSY</sequence>
<evidence type="ECO:0000256" key="6">
    <source>
        <dbReference type="PIRSR" id="PIRSR601019-2"/>
    </source>
</evidence>
<proteinExistence type="predicted"/>
<feature type="binding site" evidence="5">
    <location>
        <begin position="125"/>
        <end position="131"/>
    </location>
    <ligand>
        <name>GTP</name>
        <dbReference type="ChEBI" id="CHEBI:37565"/>
    </ligand>
</feature>
<keyword evidence="6" id="KW-0460">Magnesium</keyword>
<keyword evidence="1 6" id="KW-0479">Metal-binding</keyword>
<dbReference type="InterPro" id="IPR001019">
    <property type="entry name" value="Gprotein_alpha_su"/>
</dbReference>
<dbReference type="GO" id="GO:0005525">
    <property type="term" value="F:GTP binding"/>
    <property type="evidence" value="ECO:0007669"/>
    <property type="project" value="UniProtKB-KW"/>
</dbReference>
<dbReference type="SUPFAM" id="SSF52540">
    <property type="entry name" value="P-loop containing nucleoside triphosphate hydrolases"/>
    <property type="match status" value="1"/>
</dbReference>
<dbReference type="Pfam" id="PF00503">
    <property type="entry name" value="G-alpha"/>
    <property type="match status" value="1"/>
</dbReference>
<keyword evidence="3 5" id="KW-0342">GTP-binding</keyword>
<dbReference type="CDD" id="cd00066">
    <property type="entry name" value="G-alpha"/>
    <property type="match status" value="1"/>
</dbReference>
<protein>
    <submittedName>
        <fullName evidence="7">Uncharacterized protein</fullName>
    </submittedName>
</protein>
<dbReference type="PANTHER" id="PTHR10218:SF242">
    <property type="entry name" value="GUANINE NUCLEOTIDE-BINDING PROTEIN ALPHA-1 SUBUNIT"/>
    <property type="match status" value="1"/>
</dbReference>
<evidence type="ECO:0000256" key="5">
    <source>
        <dbReference type="PIRSR" id="PIRSR601019-1"/>
    </source>
</evidence>
<accession>A0AAD6DAB4</accession>
<dbReference type="FunFam" id="3.40.50.300:FF:000692">
    <property type="entry name" value="Guanine nucleotide-binding protein subunit alpha"/>
    <property type="match status" value="1"/>
</dbReference>
<dbReference type="Gene3D" id="3.40.50.300">
    <property type="entry name" value="P-loop containing nucleotide triphosphate hydrolases"/>
    <property type="match status" value="1"/>
</dbReference>
<dbReference type="GO" id="GO:0007186">
    <property type="term" value="P:G protein-coupled receptor signaling pathway"/>
    <property type="evidence" value="ECO:0007669"/>
    <property type="project" value="InterPro"/>
</dbReference>
<dbReference type="InterPro" id="IPR027417">
    <property type="entry name" value="P-loop_NTPase"/>
</dbReference>
<dbReference type="GO" id="GO:0000750">
    <property type="term" value="P:pheromone-dependent signal transduction involved in conjugation with cellular fusion"/>
    <property type="evidence" value="ECO:0007669"/>
    <property type="project" value="TreeGrafter"/>
</dbReference>
<keyword evidence="2 5" id="KW-0547">Nucleotide-binding</keyword>
<dbReference type="GO" id="GO:0005737">
    <property type="term" value="C:cytoplasm"/>
    <property type="evidence" value="ECO:0007669"/>
    <property type="project" value="TreeGrafter"/>
</dbReference>
<dbReference type="Gene3D" id="1.10.400.10">
    <property type="entry name" value="GI Alpha 1, domain 2-like"/>
    <property type="match status" value="1"/>
</dbReference>